<reference evidence="2" key="1">
    <citation type="submission" date="2023-07" db="EMBL/GenBank/DDBJ databases">
        <title>Sequencing the genomes of 1000 actinobacteria strains.</title>
        <authorList>
            <person name="Klenk H.-P."/>
        </authorList>
    </citation>
    <scope>NUCLEOTIDE SEQUENCE</scope>
    <source>
        <strain evidence="2">DSM 107476</strain>
    </source>
</reference>
<accession>A0ABU1ZVE3</accession>
<evidence type="ECO:0000256" key="1">
    <source>
        <dbReference type="SAM" id="Phobius"/>
    </source>
</evidence>
<feature type="transmembrane region" description="Helical" evidence="1">
    <location>
        <begin position="143"/>
        <end position="160"/>
    </location>
</feature>
<sequence length="239" mass="26141">MPDRPRSPALRLGFGAAVATTVLTFITFALALTALPNEEPYPFATETIVSQWPGDYLWMIPAMLLLLSFVVLVAALHDLAHPGRRVFSLVALSLAIMAATVLLIDYFLQFTVMQLNLEKNQLDGWALWTQYNPNGVFIALEELGYLLMSLALLSLAPLFGGGGAVTAVLRATLVLNFFAVLAALVVVSLMQGMDRGDDFEIAVITVVWLTLLIAGPLLAILLRRDPLPFPQLQERGVHR</sequence>
<feature type="transmembrane region" description="Helical" evidence="1">
    <location>
        <begin position="12"/>
        <end position="36"/>
    </location>
</feature>
<dbReference type="RefSeq" id="WP_290197890.1">
    <property type="nucleotide sequence ID" value="NZ_CP047654.1"/>
</dbReference>
<keyword evidence="1" id="KW-1133">Transmembrane helix</keyword>
<keyword evidence="3" id="KW-1185">Reference proteome</keyword>
<organism evidence="2 3">
    <name type="scientific">Corynebacterium guangdongense</name>
    <dbReference type="NCBI Taxonomy" id="1783348"/>
    <lineage>
        <taxon>Bacteria</taxon>
        <taxon>Bacillati</taxon>
        <taxon>Actinomycetota</taxon>
        <taxon>Actinomycetes</taxon>
        <taxon>Mycobacteriales</taxon>
        <taxon>Corynebacteriaceae</taxon>
        <taxon>Corynebacterium</taxon>
    </lineage>
</organism>
<evidence type="ECO:0008006" key="4">
    <source>
        <dbReference type="Google" id="ProtNLM"/>
    </source>
</evidence>
<feature type="transmembrane region" description="Helical" evidence="1">
    <location>
        <begin position="56"/>
        <end position="74"/>
    </location>
</feature>
<name>A0ABU1ZVE3_9CORY</name>
<dbReference type="EMBL" id="JAVDXZ010000001">
    <property type="protein sequence ID" value="MDR7328899.1"/>
    <property type="molecule type" value="Genomic_DNA"/>
</dbReference>
<protein>
    <recommendedName>
        <fullName evidence="4">DUF4386 family protein</fullName>
    </recommendedName>
</protein>
<keyword evidence="1" id="KW-0812">Transmembrane</keyword>
<feature type="transmembrane region" description="Helical" evidence="1">
    <location>
        <begin position="201"/>
        <end position="222"/>
    </location>
</feature>
<feature type="transmembrane region" description="Helical" evidence="1">
    <location>
        <begin position="86"/>
        <end position="108"/>
    </location>
</feature>
<evidence type="ECO:0000313" key="2">
    <source>
        <dbReference type="EMBL" id="MDR7328899.1"/>
    </source>
</evidence>
<evidence type="ECO:0000313" key="3">
    <source>
        <dbReference type="Proteomes" id="UP001180840"/>
    </source>
</evidence>
<gene>
    <name evidence="2" type="ORF">J2S39_000575</name>
</gene>
<dbReference type="Proteomes" id="UP001180840">
    <property type="component" value="Unassembled WGS sequence"/>
</dbReference>
<keyword evidence="1" id="KW-0472">Membrane</keyword>
<proteinExistence type="predicted"/>
<comment type="caution">
    <text evidence="2">The sequence shown here is derived from an EMBL/GenBank/DDBJ whole genome shotgun (WGS) entry which is preliminary data.</text>
</comment>
<feature type="transmembrane region" description="Helical" evidence="1">
    <location>
        <begin position="167"/>
        <end position="189"/>
    </location>
</feature>